<evidence type="ECO:0000256" key="1">
    <source>
        <dbReference type="SAM" id="Phobius"/>
    </source>
</evidence>
<protein>
    <recommendedName>
        <fullName evidence="4">Divergent PAP2 family protein</fullName>
    </recommendedName>
</protein>
<dbReference type="AlphaFoldDB" id="A0A1T4P1V2"/>
<gene>
    <name evidence="2" type="ORF">SAMN02745118_02007</name>
</gene>
<dbReference type="PANTHER" id="PTHR31446:SF29">
    <property type="entry name" value="ACID PHOSPHATASE_VANADIUM-DEPENDENT HALOPEROXIDASE-RELATED PROTEIN"/>
    <property type="match status" value="1"/>
</dbReference>
<sequence>MFIKQILANQVLLTGATAWLIAQLLKVILNYSMNRRLNLERFVGSGGMPSSHAAFIMALSTRVGLKEGWNSSLYGVTLGVALIVMYDAAGVRRAAGKQAKILNEIADEIFHHGELKQQKLKELVGHTPYEVIVGALLGILIALLLYYY</sequence>
<dbReference type="STRING" id="142842.SAMN02745118_02007"/>
<keyword evidence="1" id="KW-0812">Transmembrane</keyword>
<dbReference type="PANTHER" id="PTHR31446">
    <property type="entry name" value="ACID PHOSPHATASE/VANADIUM-DEPENDENT HALOPEROXIDASE-RELATED PROTEIN"/>
    <property type="match status" value="1"/>
</dbReference>
<feature type="transmembrane region" description="Helical" evidence="1">
    <location>
        <begin position="72"/>
        <end position="91"/>
    </location>
</feature>
<dbReference type="OrthoDB" id="9792681at2"/>
<accession>A0A1T4P1V2</accession>
<keyword evidence="3" id="KW-1185">Reference proteome</keyword>
<evidence type="ECO:0000313" key="2">
    <source>
        <dbReference type="EMBL" id="SJZ85495.1"/>
    </source>
</evidence>
<feature type="transmembrane region" description="Helical" evidence="1">
    <location>
        <begin position="6"/>
        <end position="29"/>
    </location>
</feature>
<name>A0A1T4P1V2_9FIRM</name>
<dbReference type="InterPro" id="IPR003832">
    <property type="entry name" value="DUF212"/>
</dbReference>
<dbReference type="Pfam" id="PF02681">
    <property type="entry name" value="DUF212"/>
    <property type="match status" value="1"/>
</dbReference>
<keyword evidence="1" id="KW-1133">Transmembrane helix</keyword>
<evidence type="ECO:0000313" key="3">
    <source>
        <dbReference type="Proteomes" id="UP000190625"/>
    </source>
</evidence>
<reference evidence="3" key="1">
    <citation type="submission" date="2017-02" db="EMBL/GenBank/DDBJ databases">
        <authorList>
            <person name="Varghese N."/>
            <person name="Submissions S."/>
        </authorList>
    </citation>
    <scope>NUCLEOTIDE SEQUENCE [LARGE SCALE GENOMIC DNA]</scope>
    <source>
        <strain evidence="3">ATCC BAA-73</strain>
    </source>
</reference>
<dbReference type="RefSeq" id="WP_078810443.1">
    <property type="nucleotide sequence ID" value="NZ_FUWM01000017.1"/>
</dbReference>
<dbReference type="EMBL" id="FUWM01000017">
    <property type="protein sequence ID" value="SJZ85495.1"/>
    <property type="molecule type" value="Genomic_DNA"/>
</dbReference>
<keyword evidence="1" id="KW-0472">Membrane</keyword>
<organism evidence="2 3">
    <name type="scientific">Selenihalanaerobacter shriftii</name>
    <dbReference type="NCBI Taxonomy" id="142842"/>
    <lineage>
        <taxon>Bacteria</taxon>
        <taxon>Bacillati</taxon>
        <taxon>Bacillota</taxon>
        <taxon>Clostridia</taxon>
        <taxon>Halanaerobiales</taxon>
        <taxon>Halobacteroidaceae</taxon>
        <taxon>Selenihalanaerobacter</taxon>
    </lineage>
</organism>
<dbReference type="Proteomes" id="UP000190625">
    <property type="component" value="Unassembled WGS sequence"/>
</dbReference>
<evidence type="ECO:0008006" key="4">
    <source>
        <dbReference type="Google" id="ProtNLM"/>
    </source>
</evidence>
<feature type="transmembrane region" description="Helical" evidence="1">
    <location>
        <begin position="129"/>
        <end position="147"/>
    </location>
</feature>
<proteinExistence type="predicted"/>